<gene>
    <name evidence="1" type="ORF">BcepSauron_359</name>
</gene>
<dbReference type="Proteomes" id="UP000301424">
    <property type="component" value="Segment"/>
</dbReference>
<evidence type="ECO:0000313" key="2">
    <source>
        <dbReference type="Proteomes" id="UP000301424"/>
    </source>
</evidence>
<reference evidence="1 2" key="1">
    <citation type="submission" date="2019-02" db="EMBL/GenBank/DDBJ databases">
        <title>Complete genome sequence of Burkholderia cenocepacia phage BcepSauron.</title>
        <authorList>
            <person name="Park K."/>
            <person name="Gonzalez C."/>
            <person name="Liu M."/>
            <person name="Gill J."/>
        </authorList>
    </citation>
    <scope>NUCLEOTIDE SEQUENCE [LARGE SCALE GENOMIC DNA]</scope>
</reference>
<evidence type="ECO:0000313" key="1">
    <source>
        <dbReference type="EMBL" id="QBQ74739.1"/>
    </source>
</evidence>
<keyword evidence="2" id="KW-1185">Reference proteome</keyword>
<protein>
    <submittedName>
        <fullName evidence="1">Uncharacterized protein</fullName>
    </submittedName>
</protein>
<organism evidence="1 2">
    <name type="scientific">Burkholderia phage BcepSauron</name>
    <dbReference type="NCBI Taxonomy" id="2530033"/>
    <lineage>
        <taxon>Viruses</taxon>
        <taxon>Duplodnaviria</taxon>
        <taxon>Heunggongvirae</taxon>
        <taxon>Uroviricota</taxon>
        <taxon>Caudoviricetes</taxon>
        <taxon>Sarumanvirus</taxon>
        <taxon>Sarumanvirus bcepsauron</taxon>
    </lineage>
</organism>
<sequence>MSELWENPLFSLEERLEIAAGAVQFHKRIIAQLRAKCAEAAVKLDEVSRNADSWHCDCNAIDDVADRLRELGDAR</sequence>
<name>A0A482MM48_9CAUD</name>
<accession>A0A482MM48</accession>
<proteinExistence type="predicted"/>
<dbReference type="EMBL" id="MK552141">
    <property type="protein sequence ID" value="QBQ74739.1"/>
    <property type="molecule type" value="Genomic_DNA"/>
</dbReference>